<gene>
    <name evidence="1" type="ORF">UFOVP534_11</name>
</gene>
<sequence>MTIKITQQELIDLYVKNNQTYFLHFPEMAEKIICVYVGKGKKVHLSRENETYCGAGTSFKMSRRPSYKFKVYEQEFSTSMVCNKCVSLPKAVA</sequence>
<reference evidence="1" key="1">
    <citation type="submission" date="2020-04" db="EMBL/GenBank/DDBJ databases">
        <authorList>
            <person name="Chiriac C."/>
            <person name="Salcher M."/>
            <person name="Ghai R."/>
            <person name="Kavagutti S V."/>
        </authorList>
    </citation>
    <scope>NUCLEOTIDE SEQUENCE</scope>
</reference>
<proteinExistence type="predicted"/>
<accession>A0A6J5MP60</accession>
<protein>
    <submittedName>
        <fullName evidence="1">Uncharacterized protein</fullName>
    </submittedName>
</protein>
<evidence type="ECO:0000313" key="1">
    <source>
        <dbReference type="EMBL" id="CAB4148554.1"/>
    </source>
</evidence>
<name>A0A6J5MP60_9CAUD</name>
<dbReference type="EMBL" id="LR796509">
    <property type="protein sequence ID" value="CAB4148554.1"/>
    <property type="molecule type" value="Genomic_DNA"/>
</dbReference>
<organism evidence="1">
    <name type="scientific">uncultured Caudovirales phage</name>
    <dbReference type="NCBI Taxonomy" id="2100421"/>
    <lineage>
        <taxon>Viruses</taxon>
        <taxon>Duplodnaviria</taxon>
        <taxon>Heunggongvirae</taxon>
        <taxon>Uroviricota</taxon>
        <taxon>Caudoviricetes</taxon>
        <taxon>Peduoviridae</taxon>
        <taxon>Maltschvirus</taxon>
        <taxon>Maltschvirus maltsch</taxon>
    </lineage>
</organism>